<feature type="transmembrane region" description="Helical" evidence="10">
    <location>
        <begin position="236"/>
        <end position="258"/>
    </location>
</feature>
<evidence type="ECO:0000256" key="6">
    <source>
        <dbReference type="ARBA" id="ARBA00022692"/>
    </source>
</evidence>
<comment type="subcellular location">
    <subcellularLocation>
        <location evidence="1">Membrane</location>
        <topology evidence="1">Multi-pass membrane protein</topology>
    </subcellularLocation>
</comment>
<keyword evidence="4" id="KW-0474">Menaquinone biosynthesis</keyword>
<dbReference type="InterPro" id="IPR044878">
    <property type="entry name" value="UbiA_sf"/>
</dbReference>
<proteinExistence type="inferred from homology"/>
<evidence type="ECO:0000256" key="7">
    <source>
        <dbReference type="ARBA" id="ARBA00022989"/>
    </source>
</evidence>
<feature type="domain" description="Flavodoxin-like fold" evidence="11">
    <location>
        <begin position="22"/>
        <end position="202"/>
    </location>
</feature>
<dbReference type="PANTHER" id="PTHR10204:SF34">
    <property type="entry name" value="NAD(P)H DEHYDROGENASE [QUINONE] 1 ISOFORM 1"/>
    <property type="match status" value="1"/>
</dbReference>
<dbReference type="Pfam" id="PF02525">
    <property type="entry name" value="Flavodoxin_2"/>
    <property type="match status" value="1"/>
</dbReference>
<evidence type="ECO:0000256" key="3">
    <source>
        <dbReference type="ARBA" id="ARBA00006252"/>
    </source>
</evidence>
<feature type="transmembrane region" description="Helical" evidence="10">
    <location>
        <begin position="470"/>
        <end position="490"/>
    </location>
</feature>
<evidence type="ECO:0000313" key="12">
    <source>
        <dbReference type="EMBL" id="MDI5891471.1"/>
    </source>
</evidence>
<evidence type="ECO:0000256" key="5">
    <source>
        <dbReference type="ARBA" id="ARBA00022475"/>
    </source>
</evidence>
<keyword evidence="8" id="KW-0560">Oxidoreductase</keyword>
<feature type="transmembrane region" description="Helical" evidence="10">
    <location>
        <begin position="502"/>
        <end position="522"/>
    </location>
</feature>
<reference evidence="12 13" key="1">
    <citation type="submission" date="2023-04" db="EMBL/GenBank/DDBJ databases">
        <title>Halomonas strains isolated from rhizosphere soil.</title>
        <authorList>
            <person name="Xu L."/>
            <person name="Sun J.-Q."/>
        </authorList>
    </citation>
    <scope>NUCLEOTIDE SEQUENCE [LARGE SCALE GENOMIC DNA]</scope>
    <source>
        <strain evidence="12 13">LR5S20</strain>
    </source>
</reference>
<evidence type="ECO:0000313" key="13">
    <source>
        <dbReference type="Proteomes" id="UP001225957"/>
    </source>
</evidence>
<organism evidence="12 13">
    <name type="scientific">Halomonas rhizosphaerae</name>
    <dbReference type="NCBI Taxonomy" id="3043296"/>
    <lineage>
        <taxon>Bacteria</taxon>
        <taxon>Pseudomonadati</taxon>
        <taxon>Pseudomonadota</taxon>
        <taxon>Gammaproteobacteria</taxon>
        <taxon>Oceanospirillales</taxon>
        <taxon>Halomonadaceae</taxon>
        <taxon>Halomonas</taxon>
    </lineage>
</organism>
<dbReference type="Gene3D" id="3.40.50.360">
    <property type="match status" value="1"/>
</dbReference>
<dbReference type="InterPro" id="IPR029039">
    <property type="entry name" value="Flavoprotein-like_sf"/>
</dbReference>
<feature type="transmembrane region" description="Helical" evidence="10">
    <location>
        <begin position="399"/>
        <end position="421"/>
    </location>
</feature>
<evidence type="ECO:0000256" key="9">
    <source>
        <dbReference type="ARBA" id="ARBA00023136"/>
    </source>
</evidence>
<evidence type="ECO:0000259" key="11">
    <source>
        <dbReference type="Pfam" id="PF02525"/>
    </source>
</evidence>
<feature type="transmembrane region" description="Helical" evidence="10">
    <location>
        <begin position="318"/>
        <end position="336"/>
    </location>
</feature>
<feature type="transmembrane region" description="Helical" evidence="10">
    <location>
        <begin position="442"/>
        <end position="464"/>
    </location>
</feature>
<keyword evidence="9 10" id="KW-0472">Membrane</keyword>
<dbReference type="PANTHER" id="PTHR10204">
    <property type="entry name" value="NAD P H OXIDOREDUCTASE-RELATED"/>
    <property type="match status" value="1"/>
</dbReference>
<sequence>MTTFRTNDTPVDGRAQLRSPIKVLVILGHPRSDSLCGALADAFCQGARVAGTQLRRLDLATLEFDPHVRTPSPNDQPLEDDLSQAREFVAWADHLVFVYPTWWGGAPALLKGFLDRLMAPGFAFRTCEGGIGYQGLLTGRSAQLITTMDTPPLIHRLLYREPGRNALARATLGFCGIRPVRSLVFGSVKAASPARRQAWLARAHHQGRQLAQGRITPAERVRHKAGAWLRGLRLQFYPMTWVAYAVGALAAAPAGGVFGNPVFWLGYLCLFLLEVATVLINEVVDLGTDRANRFYSTFTGGSRVLVDGSLSLGEVKSGVLVALLGLAGGTAWLLAVTPAAPAAVIVALGVLGLLAIGYTEPPLMLSYRGLGELDVAVTHSIGVMLCGVVFLGGDWADPLPWLLSLPLLLGILPSITLSGIPDLEADAGAGKRTLAVRLGRRGALWVALAGTLLAAACALAWQALGLAAGAFAGIAWVVVPHGAWLTWRLARHLRDDRPAGRIDGLMGASLGYVLWFGLWPLFRLA</sequence>
<evidence type="ECO:0000256" key="1">
    <source>
        <dbReference type="ARBA" id="ARBA00004141"/>
    </source>
</evidence>
<comment type="pathway">
    <text evidence="2">Quinol/quinone metabolism; menaquinone biosynthesis.</text>
</comment>
<dbReference type="Gene3D" id="1.20.120.1780">
    <property type="entry name" value="UbiA prenyltransferase"/>
    <property type="match status" value="1"/>
</dbReference>
<dbReference type="SUPFAM" id="SSF52218">
    <property type="entry name" value="Flavoproteins"/>
    <property type="match status" value="1"/>
</dbReference>
<keyword evidence="13" id="KW-1185">Reference proteome</keyword>
<gene>
    <name evidence="12" type="ORF">QLQ83_10205</name>
</gene>
<feature type="transmembrane region" description="Helical" evidence="10">
    <location>
        <begin position="264"/>
        <end position="284"/>
    </location>
</feature>
<dbReference type="RefSeq" id="WP_282735421.1">
    <property type="nucleotide sequence ID" value="NZ_JASCQP010000026.1"/>
</dbReference>
<feature type="transmembrane region" description="Helical" evidence="10">
    <location>
        <begin position="342"/>
        <end position="361"/>
    </location>
</feature>
<name>A0ABT6UZV9_9GAMM</name>
<evidence type="ECO:0000256" key="8">
    <source>
        <dbReference type="ARBA" id="ARBA00023002"/>
    </source>
</evidence>
<evidence type="ECO:0000256" key="10">
    <source>
        <dbReference type="SAM" id="Phobius"/>
    </source>
</evidence>
<comment type="similarity">
    <text evidence="3">Belongs to the NAD(P)H dehydrogenase (quinone) family.</text>
</comment>
<protein>
    <submittedName>
        <fullName evidence="12">NAD(P)H-dependent oxidoreductase</fullName>
    </submittedName>
</protein>
<dbReference type="Gene3D" id="1.10.357.140">
    <property type="entry name" value="UbiA prenyltransferase"/>
    <property type="match status" value="1"/>
</dbReference>
<evidence type="ECO:0000256" key="4">
    <source>
        <dbReference type="ARBA" id="ARBA00022428"/>
    </source>
</evidence>
<evidence type="ECO:0000256" key="2">
    <source>
        <dbReference type="ARBA" id="ARBA00004863"/>
    </source>
</evidence>
<keyword evidence="5" id="KW-1003">Cell membrane</keyword>
<dbReference type="InterPro" id="IPR000537">
    <property type="entry name" value="UbiA_prenyltransferase"/>
</dbReference>
<dbReference type="Pfam" id="PF01040">
    <property type="entry name" value="UbiA"/>
    <property type="match status" value="1"/>
</dbReference>
<accession>A0ABT6UZV9</accession>
<keyword evidence="6 10" id="KW-0812">Transmembrane</keyword>
<dbReference type="InterPro" id="IPR051545">
    <property type="entry name" value="NAD(P)H_dehydrogenase_qn"/>
</dbReference>
<dbReference type="Proteomes" id="UP001225957">
    <property type="component" value="Unassembled WGS sequence"/>
</dbReference>
<dbReference type="InterPro" id="IPR026046">
    <property type="entry name" value="UBIAD1"/>
</dbReference>
<keyword evidence="7 10" id="KW-1133">Transmembrane helix</keyword>
<dbReference type="CDD" id="cd13962">
    <property type="entry name" value="PT_UbiA_UBIAD1"/>
    <property type="match status" value="1"/>
</dbReference>
<dbReference type="InterPro" id="IPR003680">
    <property type="entry name" value="Flavodoxin_fold"/>
</dbReference>
<dbReference type="EMBL" id="JASCQP010000026">
    <property type="protein sequence ID" value="MDI5891471.1"/>
    <property type="molecule type" value="Genomic_DNA"/>
</dbReference>
<comment type="caution">
    <text evidence="12">The sequence shown here is derived from an EMBL/GenBank/DDBJ whole genome shotgun (WGS) entry which is preliminary data.</text>
</comment>